<comment type="caution">
    <text evidence="1">The sequence shown here is derived from an EMBL/GenBank/DDBJ whole genome shotgun (WGS) entry which is preliminary data.</text>
</comment>
<name>A0A9P5ZL14_PLEER</name>
<accession>A0A9P5ZL14</accession>
<evidence type="ECO:0000313" key="2">
    <source>
        <dbReference type="Proteomes" id="UP000807025"/>
    </source>
</evidence>
<proteinExistence type="predicted"/>
<dbReference type="Proteomes" id="UP000807025">
    <property type="component" value="Unassembled WGS sequence"/>
</dbReference>
<dbReference type="OrthoDB" id="3270019at2759"/>
<organism evidence="1 2">
    <name type="scientific">Pleurotus eryngii</name>
    <name type="common">Boletus of the steppes</name>
    <dbReference type="NCBI Taxonomy" id="5323"/>
    <lineage>
        <taxon>Eukaryota</taxon>
        <taxon>Fungi</taxon>
        <taxon>Dikarya</taxon>
        <taxon>Basidiomycota</taxon>
        <taxon>Agaricomycotina</taxon>
        <taxon>Agaricomycetes</taxon>
        <taxon>Agaricomycetidae</taxon>
        <taxon>Agaricales</taxon>
        <taxon>Pleurotineae</taxon>
        <taxon>Pleurotaceae</taxon>
        <taxon>Pleurotus</taxon>
    </lineage>
</organism>
<evidence type="ECO:0000313" key="1">
    <source>
        <dbReference type="EMBL" id="KAF9488279.1"/>
    </source>
</evidence>
<sequence>MTSVSTSLASKHQHVGAMLLSTQPSPKTLAPTHEITQSAHTVIKKLARPFTELVLVIFPSPLPQNDLPTLHLSQIRTVGVACHLGRPMWLAQLLFNLSVMFPSQFAPIACRVFVHCGRELTQKLVESHLAFAFFVDEIRTNFEMGYPPEPFVSATVARITAEDIRESSRASQDTSPDAMVIDSSSKIPPSWLGVIDKAVADKQISRADRGELVSGIAYIPAR</sequence>
<gene>
    <name evidence="1" type="ORF">BDN71DRAFT_518554</name>
</gene>
<dbReference type="AlphaFoldDB" id="A0A9P5ZL14"/>
<keyword evidence="2" id="KW-1185">Reference proteome</keyword>
<reference evidence="1" key="1">
    <citation type="submission" date="2020-11" db="EMBL/GenBank/DDBJ databases">
        <authorList>
            <consortium name="DOE Joint Genome Institute"/>
            <person name="Ahrendt S."/>
            <person name="Riley R."/>
            <person name="Andreopoulos W."/>
            <person name="Labutti K."/>
            <person name="Pangilinan J."/>
            <person name="Ruiz-Duenas F.J."/>
            <person name="Barrasa J.M."/>
            <person name="Sanchez-Garcia M."/>
            <person name="Camarero S."/>
            <person name="Miyauchi S."/>
            <person name="Serrano A."/>
            <person name="Linde D."/>
            <person name="Babiker R."/>
            <person name="Drula E."/>
            <person name="Ayuso-Fernandez I."/>
            <person name="Pacheco R."/>
            <person name="Padilla G."/>
            <person name="Ferreira P."/>
            <person name="Barriuso J."/>
            <person name="Kellner H."/>
            <person name="Castanera R."/>
            <person name="Alfaro M."/>
            <person name="Ramirez L."/>
            <person name="Pisabarro A.G."/>
            <person name="Kuo A."/>
            <person name="Tritt A."/>
            <person name="Lipzen A."/>
            <person name="He G."/>
            <person name="Yan M."/>
            <person name="Ng V."/>
            <person name="Cullen D."/>
            <person name="Martin F."/>
            <person name="Rosso M.-N."/>
            <person name="Henrissat B."/>
            <person name="Hibbett D."/>
            <person name="Martinez A.T."/>
            <person name="Grigoriev I.V."/>
        </authorList>
    </citation>
    <scope>NUCLEOTIDE SEQUENCE</scope>
    <source>
        <strain evidence="1">ATCC 90797</strain>
    </source>
</reference>
<protein>
    <submittedName>
        <fullName evidence="1">Uncharacterized protein</fullName>
    </submittedName>
</protein>
<dbReference type="EMBL" id="MU154721">
    <property type="protein sequence ID" value="KAF9488279.1"/>
    <property type="molecule type" value="Genomic_DNA"/>
</dbReference>